<dbReference type="EMBL" id="BDCO01000002">
    <property type="protein sequence ID" value="GAT33772.1"/>
    <property type="molecule type" value="Genomic_DNA"/>
</dbReference>
<comment type="caution">
    <text evidence="5">The sequence shown here is derived from an EMBL/GenBank/DDBJ whole genome shotgun (WGS) entry which is preliminary data.</text>
</comment>
<dbReference type="Gene3D" id="3.30.300.30">
    <property type="match status" value="1"/>
</dbReference>
<dbReference type="InterPro" id="IPR045851">
    <property type="entry name" value="AMP-bd_C_sf"/>
</dbReference>
<keyword evidence="6" id="KW-1185">Reference proteome</keyword>
<gene>
    <name evidence="5" type="ORF">TSACC_22190</name>
</gene>
<dbReference type="Gene3D" id="3.40.50.12780">
    <property type="entry name" value="N-terminal domain of ligase-like"/>
    <property type="match status" value="1"/>
</dbReference>
<evidence type="ECO:0000313" key="5">
    <source>
        <dbReference type="EMBL" id="GAT33772.1"/>
    </source>
</evidence>
<feature type="domain" description="AMP-binding enzyme C-terminal" evidence="4">
    <location>
        <begin position="384"/>
        <end position="455"/>
    </location>
</feature>
<reference evidence="6" key="1">
    <citation type="journal article" date="2017" name="Genome Announc.">
        <title>Draft Genome Sequence of Terrimicrobium sacchariphilum NM-5T, a Facultative Anaerobic Soil Bacterium of the Class Spartobacteria.</title>
        <authorList>
            <person name="Qiu Y.L."/>
            <person name="Tourlousse D.M."/>
            <person name="Matsuura N."/>
            <person name="Ohashi A."/>
            <person name="Sekiguchi Y."/>
        </authorList>
    </citation>
    <scope>NUCLEOTIDE SEQUENCE [LARGE SCALE GENOMIC DNA]</scope>
    <source>
        <strain evidence="6">NM-5</strain>
    </source>
</reference>
<feature type="domain" description="AMP-dependent synthetase/ligase" evidence="3">
    <location>
        <begin position="148"/>
        <end position="321"/>
    </location>
</feature>
<organism evidence="5 6">
    <name type="scientific">Terrimicrobium sacchariphilum</name>
    <dbReference type="NCBI Taxonomy" id="690879"/>
    <lineage>
        <taxon>Bacteria</taxon>
        <taxon>Pseudomonadati</taxon>
        <taxon>Verrucomicrobiota</taxon>
        <taxon>Terrimicrobiia</taxon>
        <taxon>Terrimicrobiales</taxon>
        <taxon>Terrimicrobiaceae</taxon>
        <taxon>Terrimicrobium</taxon>
    </lineage>
</organism>
<dbReference type="Proteomes" id="UP000076023">
    <property type="component" value="Unassembled WGS sequence"/>
</dbReference>
<dbReference type="InterPro" id="IPR042099">
    <property type="entry name" value="ANL_N_sf"/>
</dbReference>
<evidence type="ECO:0000256" key="2">
    <source>
        <dbReference type="ARBA" id="ARBA00022598"/>
    </source>
</evidence>
<dbReference type="AlphaFoldDB" id="A0A146G915"/>
<evidence type="ECO:0000313" key="6">
    <source>
        <dbReference type="Proteomes" id="UP000076023"/>
    </source>
</evidence>
<dbReference type="CDD" id="cd04433">
    <property type="entry name" value="AFD_class_I"/>
    <property type="match status" value="1"/>
</dbReference>
<name>A0A146G915_TERSA</name>
<dbReference type="STRING" id="690879.TSACC_22190"/>
<dbReference type="GO" id="GO:0031956">
    <property type="term" value="F:medium-chain fatty acid-CoA ligase activity"/>
    <property type="evidence" value="ECO:0007669"/>
    <property type="project" value="TreeGrafter"/>
</dbReference>
<proteinExistence type="inferred from homology"/>
<comment type="similarity">
    <text evidence="1">Belongs to the ATP-dependent AMP-binding enzyme family.</text>
</comment>
<dbReference type="PANTHER" id="PTHR43201:SF5">
    <property type="entry name" value="MEDIUM-CHAIN ACYL-COA LIGASE ACSF2, MITOCHONDRIAL"/>
    <property type="match status" value="1"/>
</dbReference>
<sequence>METSQFSQNSSGRNLEKNPILARWSEILKQLGSKPAVFSPSGEVLRTFDEVEKDARFWGSRLGFLPPRSVVSCQIGNVPEFFSFLLACWRADYCFLPFDMELAKDRRDKLEKVCGVTMRLENSRSGPRLVPVNNSATSLMAADMLKVTSGSAGEPKAIRFSCAQLLADCDNICETMGIGAGDVNYGAIAFSHSYGFSNLVTPLLCCGVPVVVARDMMPHALRDGLSASRATVFPGVPALFRALGAVGSGGWKPRLCISAGAPLTPEIAAKFAESWQTKIHTFYGASECGGICYDASEDFAIEPGFVGNPMHGVALELAEDAEPSQAAVISKAVGKGYHPSRAGESFGGQYVPGDLLEKVACGYRICGRVSDFINIAGRKVNPAEIEQVLGSIPEVESVVVVGLPVGTRGEEIGACYVGGVEIDGLRRACARALPSWQVPRHWLRLEEMPVNSRGKISRADLRRKLLAEG</sequence>
<dbReference type="GO" id="GO:0006631">
    <property type="term" value="P:fatty acid metabolic process"/>
    <property type="evidence" value="ECO:0007669"/>
    <property type="project" value="TreeGrafter"/>
</dbReference>
<dbReference type="Pfam" id="PF00501">
    <property type="entry name" value="AMP-binding"/>
    <property type="match status" value="1"/>
</dbReference>
<evidence type="ECO:0000259" key="3">
    <source>
        <dbReference type="Pfam" id="PF00501"/>
    </source>
</evidence>
<accession>A0A146G915</accession>
<dbReference type="InterPro" id="IPR025110">
    <property type="entry name" value="AMP-bd_C"/>
</dbReference>
<evidence type="ECO:0000256" key="1">
    <source>
        <dbReference type="ARBA" id="ARBA00006432"/>
    </source>
</evidence>
<evidence type="ECO:0000259" key="4">
    <source>
        <dbReference type="Pfam" id="PF13193"/>
    </source>
</evidence>
<dbReference type="SUPFAM" id="SSF56801">
    <property type="entry name" value="Acetyl-CoA synthetase-like"/>
    <property type="match status" value="1"/>
</dbReference>
<keyword evidence="2 5" id="KW-0436">Ligase</keyword>
<dbReference type="InterPro" id="IPR000873">
    <property type="entry name" value="AMP-dep_synth/lig_dom"/>
</dbReference>
<dbReference type="InParanoid" id="A0A146G915"/>
<dbReference type="PANTHER" id="PTHR43201">
    <property type="entry name" value="ACYL-COA SYNTHETASE"/>
    <property type="match status" value="1"/>
</dbReference>
<protein>
    <submittedName>
        <fullName evidence="5">Acyl-CoAsynthetase (AMP-forming)/AMP-acid ligase II</fullName>
    </submittedName>
</protein>
<dbReference type="Pfam" id="PF13193">
    <property type="entry name" value="AMP-binding_C"/>
    <property type="match status" value="1"/>
</dbReference>